<dbReference type="Proteomes" id="UP000104184">
    <property type="component" value="Genome"/>
</dbReference>
<protein>
    <submittedName>
        <fullName evidence="3">Putative PB1-F2 protein</fullName>
    </submittedName>
</protein>
<gene>
    <name evidence="3" type="primary">PB1-F2</name>
</gene>
<sequence>MGRCLRIMNQLVMPKQTAFSKQWHSSRNPIQESLKTHVLKRWRLFNKHGWIN</sequence>
<dbReference type="EMBL" id="CY091727">
    <property type="protein sequence ID" value="AEH42739.1"/>
    <property type="molecule type" value="Viral_cRNA"/>
</dbReference>
<organism evidence="3 4">
    <name type="scientific">Influenza A virus</name>
    <name type="common">A/swine/Guangdong/01/2008(H1N1)</name>
    <dbReference type="NCBI Taxonomy" id="1042211"/>
    <lineage>
        <taxon>Viruses</taxon>
        <taxon>Riboviria</taxon>
        <taxon>Orthornavirae</taxon>
        <taxon>Negarnaviricota</taxon>
        <taxon>Polyploviricotina</taxon>
        <taxon>Insthoviricetes</taxon>
        <taxon>Articulavirales</taxon>
        <taxon>Orthomyxoviridae</taxon>
        <taxon>Alphainfluenzavirus</taxon>
        <taxon>Alphainfluenzavirus influenzae</taxon>
        <taxon>Influenza A virus</taxon>
    </lineage>
</organism>
<evidence type="ECO:0000256" key="2">
    <source>
        <dbReference type="ARBA" id="ARBA00023200"/>
    </source>
</evidence>
<keyword evidence="2" id="KW-1035">Host cytoplasm</keyword>
<proteinExistence type="predicted"/>
<name>F8IWU6_9INFA</name>
<dbReference type="Pfam" id="PF11986">
    <property type="entry name" value="PB1-F2"/>
    <property type="match status" value="1"/>
</dbReference>
<evidence type="ECO:0000313" key="3">
    <source>
        <dbReference type="EMBL" id="AEH42739.1"/>
    </source>
</evidence>
<dbReference type="InterPro" id="IPR021045">
    <property type="entry name" value="Flu_proapoptotic_PB1-F2"/>
</dbReference>
<keyword evidence="1" id="KW-1048">Host nucleus</keyword>
<evidence type="ECO:0000256" key="1">
    <source>
        <dbReference type="ARBA" id="ARBA00022562"/>
    </source>
</evidence>
<evidence type="ECO:0000313" key="4">
    <source>
        <dbReference type="Proteomes" id="UP000104184"/>
    </source>
</evidence>
<reference evidence="3 4" key="1">
    <citation type="submission" date="2011-06" db="EMBL/GenBank/DDBJ databases">
        <title>Isolation and genetic characterization of H1 subtype influenza viruses from pigs in Central China.</title>
        <authorList>
            <person name="Wang N."/>
            <person name="Yang Y."/>
            <person name="Guo X.B."/>
        </authorList>
    </citation>
    <scope>NUCLEOTIDE SEQUENCE [LARGE SCALE GENOMIC DNA]</scope>
    <source>
        <strain evidence="3">A/swine/Guangdong/01/2008</strain>
    </source>
</reference>
<accession>F8IWU6</accession>